<dbReference type="Proteomes" id="UP000475905">
    <property type="component" value="Unassembled WGS sequence"/>
</dbReference>
<evidence type="ECO:0000313" key="12">
    <source>
        <dbReference type="EMBL" id="RHH89524.1"/>
    </source>
</evidence>
<dbReference type="Proteomes" id="UP000095725">
    <property type="component" value="Unassembled WGS sequence"/>
</dbReference>
<dbReference type="EMBL" id="CZBL01000001">
    <property type="protein sequence ID" value="CUP49718.1"/>
    <property type="molecule type" value="Genomic_DNA"/>
</dbReference>
<dbReference type="EMBL" id="VVYF01000004">
    <property type="protein sequence ID" value="KAA5494161.1"/>
    <property type="molecule type" value="Genomic_DNA"/>
</dbReference>
<evidence type="ECO:0000313" key="14">
    <source>
        <dbReference type="Proteomes" id="UP000095657"/>
    </source>
</evidence>
<gene>
    <name evidence="12" type="ORF">DW190_11815</name>
    <name evidence="11" type="ORF">DW794_02790</name>
    <name evidence="9" type="ORF">DWY26_12310</name>
    <name evidence="10" type="ORF">DXA49_14710</name>
    <name evidence="3" type="ORF">ERS852494_02810</name>
    <name evidence="2" type="ORF">ERS852558_00357</name>
    <name evidence="7" type="ORF">F2Y31_12920</name>
    <name evidence="6" type="ORF">F2Y35_04820</name>
    <name evidence="4" type="ORF">F2Y36_08700</name>
    <name evidence="5" type="ORF">F2Y39_08795</name>
    <name evidence="13" type="ORF">NXW23_01940</name>
    <name evidence="8" type="ORF">Q4469_20555</name>
</gene>
<evidence type="ECO:0000313" key="5">
    <source>
        <dbReference type="EMBL" id="KAA5477701.1"/>
    </source>
</evidence>
<dbReference type="Proteomes" id="UP000283512">
    <property type="component" value="Unassembled WGS sequence"/>
</dbReference>
<evidence type="ECO:0000313" key="2">
    <source>
        <dbReference type="EMBL" id="CUP49718.1"/>
    </source>
</evidence>
<dbReference type="Proteomes" id="UP000368418">
    <property type="component" value="Unassembled WGS sequence"/>
</dbReference>
<dbReference type="Gene3D" id="2.60.40.4120">
    <property type="match status" value="1"/>
</dbReference>
<dbReference type="Proteomes" id="UP001170023">
    <property type="component" value="Unassembled WGS sequence"/>
</dbReference>
<dbReference type="EMBL" id="CZAI01000006">
    <property type="protein sequence ID" value="CUP67686.1"/>
    <property type="molecule type" value="Genomic_DNA"/>
</dbReference>
<dbReference type="InterPro" id="IPR054460">
    <property type="entry name" value="DUF5018-rel"/>
</dbReference>
<dbReference type="EMBL" id="QRKD01000010">
    <property type="protein sequence ID" value="RHH89524.1"/>
    <property type="molecule type" value="Genomic_DNA"/>
</dbReference>
<evidence type="ECO:0000313" key="18">
    <source>
        <dbReference type="Proteomes" id="UP000284431"/>
    </source>
</evidence>
<dbReference type="GeneID" id="75111746"/>
<evidence type="ECO:0000313" key="6">
    <source>
        <dbReference type="EMBL" id="KAA5494161.1"/>
    </source>
</evidence>
<evidence type="ECO:0000313" key="13">
    <source>
        <dbReference type="EMBL" id="UVQ97168.1"/>
    </source>
</evidence>
<evidence type="ECO:0000313" key="21">
    <source>
        <dbReference type="Proteomes" id="UP000427825"/>
    </source>
</evidence>
<dbReference type="Proteomes" id="UP000095657">
    <property type="component" value="Unassembled WGS sequence"/>
</dbReference>
<evidence type="ECO:0000313" key="9">
    <source>
        <dbReference type="EMBL" id="RGR70604.1"/>
    </source>
</evidence>
<dbReference type="EMBL" id="QSCS01000024">
    <property type="protein sequence ID" value="RGY24075.1"/>
    <property type="molecule type" value="Genomic_DNA"/>
</dbReference>
<evidence type="ECO:0000313" key="8">
    <source>
        <dbReference type="EMBL" id="MDO6360035.1"/>
    </source>
</evidence>
<evidence type="ECO:0000313" key="11">
    <source>
        <dbReference type="EMBL" id="RHD52389.1"/>
    </source>
</evidence>
<dbReference type="Proteomes" id="UP000491168">
    <property type="component" value="Unassembled WGS sequence"/>
</dbReference>
<accession>A0A174NSV2</accession>
<reference evidence="8" key="5">
    <citation type="submission" date="2023-07" db="EMBL/GenBank/DDBJ databases">
        <title>Whole Genome Sequencing of Colonoscopy isolates.</title>
        <authorList>
            <person name="Surve S.V."/>
            <person name="Valls R.A."/>
            <person name="Barrak K.E."/>
            <person name="Gardner T.B."/>
            <person name="O'Toole G.A."/>
        </authorList>
    </citation>
    <scope>NUCLEOTIDE SEQUENCE</scope>
    <source>
        <strain evidence="8">GP0119</strain>
    </source>
</reference>
<feature type="domain" description="DUF5018" evidence="1">
    <location>
        <begin position="36"/>
        <end position="151"/>
    </location>
</feature>
<dbReference type="EMBL" id="VVYD01000011">
    <property type="protein sequence ID" value="KAA5497636.1"/>
    <property type="molecule type" value="Genomic_DNA"/>
</dbReference>
<evidence type="ECO:0000313" key="4">
    <source>
        <dbReference type="EMBL" id="KAA5463970.1"/>
    </source>
</evidence>
<evidence type="ECO:0000313" key="3">
    <source>
        <dbReference type="EMBL" id="CUP67686.1"/>
    </source>
</evidence>
<evidence type="ECO:0000313" key="19">
    <source>
        <dbReference type="Proteomes" id="UP000284689"/>
    </source>
</evidence>
<dbReference type="Proteomes" id="UP000284431">
    <property type="component" value="Unassembled WGS sequence"/>
</dbReference>
<evidence type="ECO:0000313" key="15">
    <source>
        <dbReference type="Proteomes" id="UP000095725"/>
    </source>
</evidence>
<evidence type="ECO:0000313" key="23">
    <source>
        <dbReference type="Proteomes" id="UP000491168"/>
    </source>
</evidence>
<evidence type="ECO:0000313" key="22">
    <source>
        <dbReference type="Proteomes" id="UP000475905"/>
    </source>
</evidence>
<evidence type="ECO:0000313" key="20">
    <source>
        <dbReference type="Proteomes" id="UP000368418"/>
    </source>
</evidence>
<dbReference type="EMBL" id="JAUONL010000027">
    <property type="protein sequence ID" value="MDO6360035.1"/>
    <property type="molecule type" value="Genomic_DNA"/>
</dbReference>
<evidence type="ECO:0000259" key="1">
    <source>
        <dbReference type="Pfam" id="PF22243"/>
    </source>
</evidence>
<reference evidence="20 21" key="3">
    <citation type="journal article" date="2019" name="Nat. Med.">
        <title>A library of human gut bacterial isolates paired with longitudinal multiomics data enables mechanistic microbiome research.</title>
        <authorList>
            <person name="Poyet M."/>
            <person name="Groussin M."/>
            <person name="Gibbons S.M."/>
            <person name="Avila-Pacheco J."/>
            <person name="Jiang X."/>
            <person name="Kearney S.M."/>
            <person name="Perrotta A.R."/>
            <person name="Berdy B."/>
            <person name="Zhao S."/>
            <person name="Lieberman T.D."/>
            <person name="Swanson P.K."/>
            <person name="Smith M."/>
            <person name="Roesemann S."/>
            <person name="Alexander J.E."/>
            <person name="Rich S.A."/>
            <person name="Livny J."/>
            <person name="Vlamakis H."/>
            <person name="Clish C."/>
            <person name="Bullock K."/>
            <person name="Deik A."/>
            <person name="Scott J."/>
            <person name="Pierce K.A."/>
            <person name="Xavier R.J."/>
            <person name="Alm E.J."/>
        </authorList>
    </citation>
    <scope>NUCLEOTIDE SEQUENCE [LARGE SCALE GENOMIC DNA]</scope>
    <source>
        <strain evidence="7 20">BIOML-A19</strain>
        <strain evidence="6 23">BIOML-A21</strain>
        <strain evidence="5 21">BIOML-A25</strain>
        <strain evidence="4 22">BIOML-A31</strain>
    </source>
</reference>
<dbReference type="Pfam" id="PF22243">
    <property type="entry name" value="DUF5018-rel"/>
    <property type="match status" value="1"/>
</dbReference>
<name>A0A174NSV2_9BACE</name>
<protein>
    <recommendedName>
        <fullName evidence="1">DUF5018 domain-containing protein</fullName>
    </recommendedName>
</protein>
<dbReference type="EMBL" id="VVYJ01000004">
    <property type="protein sequence ID" value="KAA5477701.1"/>
    <property type="molecule type" value="Genomic_DNA"/>
</dbReference>
<dbReference type="KEGG" id="bcac:CGC64_02285"/>
<organism evidence="2 15">
    <name type="scientific">Bacteroides caccae</name>
    <dbReference type="NCBI Taxonomy" id="47678"/>
    <lineage>
        <taxon>Bacteria</taxon>
        <taxon>Pseudomonadati</taxon>
        <taxon>Bacteroidota</taxon>
        <taxon>Bacteroidia</taxon>
        <taxon>Bacteroidales</taxon>
        <taxon>Bacteroidaceae</taxon>
        <taxon>Bacteroides</taxon>
    </lineage>
</organism>
<dbReference type="Proteomes" id="UP000284205">
    <property type="component" value="Unassembled WGS sequence"/>
</dbReference>
<evidence type="ECO:0000313" key="10">
    <source>
        <dbReference type="EMBL" id="RGY24075.1"/>
    </source>
</evidence>
<dbReference type="EMBL" id="QRUO01000010">
    <property type="protein sequence ID" value="RGR70604.1"/>
    <property type="molecule type" value="Genomic_DNA"/>
</dbReference>
<dbReference type="EMBL" id="QSJD01000003">
    <property type="protein sequence ID" value="RHD52389.1"/>
    <property type="molecule type" value="Genomic_DNA"/>
</dbReference>
<dbReference type="STRING" id="47678.ERS852494_02810"/>
<evidence type="ECO:0000313" key="7">
    <source>
        <dbReference type="EMBL" id="KAA5497636.1"/>
    </source>
</evidence>
<dbReference type="EMBL" id="VVYP01000008">
    <property type="protein sequence ID" value="KAA5463970.1"/>
    <property type="molecule type" value="Genomic_DNA"/>
</dbReference>
<dbReference type="PROSITE" id="PS51257">
    <property type="entry name" value="PROKAR_LIPOPROTEIN"/>
    <property type="match status" value="1"/>
</dbReference>
<evidence type="ECO:0000313" key="16">
    <source>
        <dbReference type="Proteomes" id="UP000283512"/>
    </source>
</evidence>
<dbReference type="Proteomes" id="UP000284689">
    <property type="component" value="Unassembled WGS sequence"/>
</dbReference>
<proteinExistence type="predicted"/>
<dbReference type="Proteomes" id="UP000427825">
    <property type="component" value="Unassembled WGS sequence"/>
</dbReference>
<dbReference type="AlphaFoldDB" id="A0A174NSV2"/>
<reference evidence="16 17" key="2">
    <citation type="submission" date="2018-08" db="EMBL/GenBank/DDBJ databases">
        <title>A genome reference for cultivated species of the human gut microbiota.</title>
        <authorList>
            <person name="Zou Y."/>
            <person name="Xue W."/>
            <person name="Luo G."/>
        </authorList>
    </citation>
    <scope>NUCLEOTIDE SEQUENCE [LARGE SCALE GENOMIC DNA]</scope>
    <source>
        <strain evidence="9 17">AF24-29LB</strain>
        <strain evidence="12 16">AM16-49B</strain>
        <strain evidence="11 19">AM31-16AC</strain>
        <strain evidence="10 18">OF02-6LB</strain>
    </source>
</reference>
<sequence>MNRIKLSDIKWLLVLLCLPFVSSCKDDLEAYEEAEITSVGAYHRYYTTEKDALTGEFKVAEKELEKSNSINEDEAVVTATFTVPAASGSFTDAERAKVSLNKLVVYFNVSTAARVTPLDGSPKLGAPGDWTSERRYSVMAANGTKKTWTVKVVLNK</sequence>
<evidence type="ECO:0000313" key="17">
    <source>
        <dbReference type="Proteomes" id="UP000284205"/>
    </source>
</evidence>
<dbReference type="RefSeq" id="WP_005675315.1">
    <property type="nucleotide sequence ID" value="NZ_CABMOQ010000014.1"/>
</dbReference>
<dbReference type="Proteomes" id="UP001060260">
    <property type="component" value="Chromosome"/>
</dbReference>
<dbReference type="EMBL" id="CP103166">
    <property type="protein sequence ID" value="UVQ97168.1"/>
    <property type="molecule type" value="Genomic_DNA"/>
</dbReference>
<reference evidence="14 15" key="1">
    <citation type="submission" date="2015-09" db="EMBL/GenBank/DDBJ databases">
        <authorList>
            <consortium name="Pathogen Informatics"/>
        </authorList>
    </citation>
    <scope>NUCLEOTIDE SEQUENCE [LARGE SCALE GENOMIC DNA]</scope>
    <source>
        <strain evidence="3 14">2789STDY5834880</strain>
        <strain evidence="2 15">2789STDY5834946</strain>
    </source>
</reference>
<reference evidence="13" key="4">
    <citation type="submission" date="2022-08" db="EMBL/GenBank/DDBJ databases">
        <title>Genome Sequencing of Bacteroides fragilis Group Isolates with Nanopore Technology.</title>
        <authorList>
            <person name="Tisza M.J."/>
            <person name="Smith D."/>
            <person name="Dekker J.P."/>
        </authorList>
    </citation>
    <scope>NUCLEOTIDE SEQUENCE</scope>
    <source>
        <strain evidence="13">BFG-474</strain>
    </source>
</reference>